<name>A0A2T1EKJ5_9CYAN</name>
<dbReference type="RefSeq" id="WP_106255145.1">
    <property type="nucleotide sequence ID" value="NZ_CAWNSW010000120.1"/>
</dbReference>
<keyword evidence="2" id="KW-1185">Reference proteome</keyword>
<gene>
    <name evidence="1" type="ORF">C7B82_04615</name>
</gene>
<comment type="caution">
    <text evidence="1">The sequence shown here is derived from an EMBL/GenBank/DDBJ whole genome shotgun (WGS) entry which is preliminary data.</text>
</comment>
<evidence type="ECO:0000313" key="2">
    <source>
        <dbReference type="Proteomes" id="UP000239576"/>
    </source>
</evidence>
<reference evidence="2" key="1">
    <citation type="submission" date="2018-02" db="EMBL/GenBank/DDBJ databases">
        <authorList>
            <person name="Moore K."/>
            <person name="Momper L."/>
        </authorList>
    </citation>
    <scope>NUCLEOTIDE SEQUENCE [LARGE SCALE GENOMIC DNA]</scope>
    <source>
        <strain evidence="2">ULC18</strain>
    </source>
</reference>
<organism evidence="1 2">
    <name type="scientific">Stenomitos frigidus ULC18</name>
    <dbReference type="NCBI Taxonomy" id="2107698"/>
    <lineage>
        <taxon>Bacteria</taxon>
        <taxon>Bacillati</taxon>
        <taxon>Cyanobacteriota</taxon>
        <taxon>Cyanophyceae</taxon>
        <taxon>Leptolyngbyales</taxon>
        <taxon>Leptolyngbyaceae</taxon>
        <taxon>Stenomitos</taxon>
    </lineage>
</organism>
<evidence type="ECO:0008006" key="3">
    <source>
        <dbReference type="Google" id="ProtNLM"/>
    </source>
</evidence>
<proteinExistence type="predicted"/>
<accession>A0A2T1EKJ5</accession>
<dbReference type="AlphaFoldDB" id="A0A2T1EKJ5"/>
<evidence type="ECO:0000313" key="1">
    <source>
        <dbReference type="EMBL" id="PSB33244.1"/>
    </source>
</evidence>
<dbReference type="Proteomes" id="UP000239576">
    <property type="component" value="Unassembled WGS sequence"/>
</dbReference>
<protein>
    <recommendedName>
        <fullName evidence="3">Plasmid mobilization relaxosome protein MobC</fullName>
    </recommendedName>
</protein>
<sequence>MANRKKPPDQKQDHAIKATFTAADYEDILERSRRSGLLPAEFAHDAIVRKRVISIPAVNQQVWTQLARPLGNLSKITQLLYQAKYKGTNIPTHLLELLEKELLALQQLRRALVGQSHENAATNSDELDSAA</sequence>
<dbReference type="EMBL" id="PVWK01000020">
    <property type="protein sequence ID" value="PSB33244.1"/>
    <property type="molecule type" value="Genomic_DNA"/>
</dbReference>
<reference evidence="1 2" key="2">
    <citation type="submission" date="2018-03" db="EMBL/GenBank/DDBJ databases">
        <title>The ancient ancestry and fast evolution of plastids.</title>
        <authorList>
            <person name="Moore K.R."/>
            <person name="Magnabosco C."/>
            <person name="Momper L."/>
            <person name="Gold D.A."/>
            <person name="Bosak T."/>
            <person name="Fournier G.P."/>
        </authorList>
    </citation>
    <scope>NUCLEOTIDE SEQUENCE [LARGE SCALE GENOMIC DNA]</scope>
    <source>
        <strain evidence="1 2">ULC18</strain>
    </source>
</reference>